<keyword evidence="1" id="KW-0812">Transmembrane</keyword>
<keyword evidence="3" id="KW-1185">Reference proteome</keyword>
<evidence type="ECO:0000313" key="3">
    <source>
        <dbReference type="Proteomes" id="UP001321481"/>
    </source>
</evidence>
<comment type="caution">
    <text evidence="2">The sequence shown here is derived from an EMBL/GenBank/DDBJ whole genome shotgun (WGS) entry which is preliminary data.</text>
</comment>
<evidence type="ECO:0000313" key="2">
    <source>
        <dbReference type="EMBL" id="MDJ1113500.1"/>
    </source>
</evidence>
<accession>A0ABT6ZBG5</accession>
<dbReference type="RefSeq" id="WP_283714827.1">
    <property type="nucleotide sequence ID" value="NZ_JASJND010000001.1"/>
</dbReference>
<protein>
    <submittedName>
        <fullName evidence="2">Uncharacterized protein</fullName>
    </submittedName>
</protein>
<dbReference type="Proteomes" id="UP001321481">
    <property type="component" value="Unassembled WGS sequence"/>
</dbReference>
<keyword evidence="1" id="KW-1133">Transmembrane helix</keyword>
<name>A0ABT6ZBG5_9MICO</name>
<feature type="transmembrane region" description="Helical" evidence="1">
    <location>
        <begin position="30"/>
        <end position="50"/>
    </location>
</feature>
<evidence type="ECO:0000256" key="1">
    <source>
        <dbReference type="SAM" id="Phobius"/>
    </source>
</evidence>
<proteinExistence type="predicted"/>
<sequence>MLIVLALVIGASIGTAAHFALPQRGLRGVAVGPLLGTAIGALAWMILTWAGQGPDSLWTWLATFAAPAVIVPLALRTLSRRRASADASERAALGIG</sequence>
<reference evidence="2 3" key="1">
    <citation type="submission" date="2023-05" db="EMBL/GenBank/DDBJ databases">
        <title>Microbacterium dauci sp.nov., Isolated from Carrot Rhizosphere Soil.</title>
        <authorList>
            <person name="Xiao Z."/>
            <person name="Zheng J."/>
        </authorList>
    </citation>
    <scope>NUCLEOTIDE SEQUENCE [LARGE SCALE GENOMIC DNA]</scope>
    <source>
        <strain evidence="2 3">LX3-4</strain>
    </source>
</reference>
<gene>
    <name evidence="2" type="ORF">QNI14_03425</name>
</gene>
<feature type="transmembrane region" description="Helical" evidence="1">
    <location>
        <begin position="57"/>
        <end position="75"/>
    </location>
</feature>
<keyword evidence="1" id="KW-0472">Membrane</keyword>
<organism evidence="2 3">
    <name type="scientific">Microbacterium dauci</name>
    <dbReference type="NCBI Taxonomy" id="3048008"/>
    <lineage>
        <taxon>Bacteria</taxon>
        <taxon>Bacillati</taxon>
        <taxon>Actinomycetota</taxon>
        <taxon>Actinomycetes</taxon>
        <taxon>Micrococcales</taxon>
        <taxon>Microbacteriaceae</taxon>
        <taxon>Microbacterium</taxon>
    </lineage>
</organism>
<dbReference type="EMBL" id="JASJND010000001">
    <property type="protein sequence ID" value="MDJ1113500.1"/>
    <property type="molecule type" value="Genomic_DNA"/>
</dbReference>